<evidence type="ECO:0000313" key="1">
    <source>
        <dbReference type="Proteomes" id="UP000887576"/>
    </source>
</evidence>
<organism evidence="1 2">
    <name type="scientific">Panagrolaimus sp. JU765</name>
    <dbReference type="NCBI Taxonomy" id="591449"/>
    <lineage>
        <taxon>Eukaryota</taxon>
        <taxon>Metazoa</taxon>
        <taxon>Ecdysozoa</taxon>
        <taxon>Nematoda</taxon>
        <taxon>Chromadorea</taxon>
        <taxon>Rhabditida</taxon>
        <taxon>Tylenchina</taxon>
        <taxon>Panagrolaimomorpha</taxon>
        <taxon>Panagrolaimoidea</taxon>
        <taxon>Panagrolaimidae</taxon>
        <taxon>Panagrolaimus</taxon>
    </lineage>
</organism>
<accession>A0AC34QA08</accession>
<dbReference type="WBParaSite" id="JU765_v2.g14425.t1">
    <property type="protein sequence ID" value="JU765_v2.g14425.t1"/>
    <property type="gene ID" value="JU765_v2.g14425"/>
</dbReference>
<protein>
    <submittedName>
        <fullName evidence="2">Uncharacterized protein</fullName>
    </submittedName>
</protein>
<sequence length="280" mass="30532">MSVEALLSEVTSTIVYAPIIAAAESHFYHDSRVLSDIKPETSHAGGHGGHHNHHGHAHGNQKGDKVANAIHEMKDAIHKAKKGGGRNRHGSQKSESNGDLSKLTQELEELKLGYQTLKNEVESLRKLVQGGAVSTSTTAAVPPKEEKPEATGGDDDFDLFGSEDEDDEEKKRITEERLKAYAEKKAKKPGPIAKSTIIYDIKPWDDTINIEDIEKAVRGIEMDGLVWGASKKMPVAFGINKLQISCVIEDDKVSSDSLEEAITGFEDLVQSVDIVAFNKV</sequence>
<evidence type="ECO:0000313" key="2">
    <source>
        <dbReference type="WBParaSite" id="JU765_v2.g14425.t1"/>
    </source>
</evidence>
<proteinExistence type="predicted"/>
<dbReference type="Proteomes" id="UP000887576">
    <property type="component" value="Unplaced"/>
</dbReference>
<reference evidence="2" key="1">
    <citation type="submission" date="2022-11" db="UniProtKB">
        <authorList>
            <consortium name="WormBaseParasite"/>
        </authorList>
    </citation>
    <scope>IDENTIFICATION</scope>
</reference>
<name>A0AC34QA08_9BILA</name>